<evidence type="ECO:0000259" key="10">
    <source>
        <dbReference type="PROSITE" id="PS51898"/>
    </source>
</evidence>
<accession>A0A1G7YM53</accession>
<feature type="domain" description="Tyr recombinase" evidence="10">
    <location>
        <begin position="113"/>
        <end position="299"/>
    </location>
</feature>
<evidence type="ECO:0000256" key="5">
    <source>
        <dbReference type="ARBA" id="ARBA00022908"/>
    </source>
</evidence>
<comment type="similarity">
    <text evidence="9">Belongs to the 'phage' integrase family. XerC subfamily.</text>
</comment>
<dbReference type="PROSITE" id="PS51900">
    <property type="entry name" value="CB"/>
    <property type="match status" value="1"/>
</dbReference>
<evidence type="ECO:0000256" key="7">
    <source>
        <dbReference type="ARBA" id="ARBA00023172"/>
    </source>
</evidence>
<dbReference type="EMBL" id="FNDK01000001">
    <property type="protein sequence ID" value="SDG97583.1"/>
    <property type="molecule type" value="Genomic_DNA"/>
</dbReference>
<name>A0A1G7YM53_9BACI</name>
<organism evidence="12 13">
    <name type="scientific">Alteribacillus persepolensis</name>
    <dbReference type="NCBI Taxonomy" id="568899"/>
    <lineage>
        <taxon>Bacteria</taxon>
        <taxon>Bacillati</taxon>
        <taxon>Bacillota</taxon>
        <taxon>Bacilli</taxon>
        <taxon>Bacillales</taxon>
        <taxon>Bacillaceae</taxon>
        <taxon>Alteribacillus</taxon>
    </lineage>
</organism>
<dbReference type="Gene3D" id="1.10.443.10">
    <property type="entry name" value="Intergrase catalytic core"/>
    <property type="match status" value="1"/>
</dbReference>
<keyword evidence="7 9" id="KW-0233">DNA recombination</keyword>
<dbReference type="InterPro" id="IPR023009">
    <property type="entry name" value="Tyrosine_recombinase_XerC/XerD"/>
</dbReference>
<dbReference type="PANTHER" id="PTHR30349:SF77">
    <property type="entry name" value="TYROSINE RECOMBINASE XERC"/>
    <property type="match status" value="1"/>
</dbReference>
<dbReference type="CDD" id="cd00798">
    <property type="entry name" value="INT_XerDC_C"/>
    <property type="match status" value="1"/>
</dbReference>
<dbReference type="GO" id="GO:0005737">
    <property type="term" value="C:cytoplasm"/>
    <property type="evidence" value="ECO:0007669"/>
    <property type="project" value="UniProtKB-SubCell"/>
</dbReference>
<evidence type="ECO:0000313" key="13">
    <source>
        <dbReference type="Proteomes" id="UP000199163"/>
    </source>
</evidence>
<dbReference type="InterPro" id="IPR010998">
    <property type="entry name" value="Integrase_recombinase_N"/>
</dbReference>
<dbReference type="InterPro" id="IPR011010">
    <property type="entry name" value="DNA_brk_join_enz"/>
</dbReference>
<feature type="active site" description="O-(3'-phospho-DNA)-tyrosine intermediate" evidence="9">
    <location>
        <position position="286"/>
    </location>
</feature>
<keyword evidence="8 9" id="KW-0131">Cell cycle</keyword>
<dbReference type="InterPro" id="IPR002104">
    <property type="entry name" value="Integrase_catalytic"/>
</dbReference>
<dbReference type="AlphaFoldDB" id="A0A1G7YM53"/>
<dbReference type="GO" id="GO:0006313">
    <property type="term" value="P:DNA transposition"/>
    <property type="evidence" value="ECO:0007669"/>
    <property type="project" value="UniProtKB-UniRule"/>
</dbReference>
<dbReference type="NCBIfam" id="NF001399">
    <property type="entry name" value="PRK00283.1"/>
    <property type="match status" value="1"/>
</dbReference>
<protein>
    <recommendedName>
        <fullName evidence="9">Tyrosine recombinase XerC</fullName>
    </recommendedName>
</protein>
<dbReference type="PROSITE" id="PS51898">
    <property type="entry name" value="TYR_RECOMBINASE"/>
    <property type="match status" value="1"/>
</dbReference>
<dbReference type="GO" id="GO:0007059">
    <property type="term" value="P:chromosome segregation"/>
    <property type="evidence" value="ECO:0007669"/>
    <property type="project" value="UniProtKB-UniRule"/>
</dbReference>
<keyword evidence="13" id="KW-1185">Reference proteome</keyword>
<evidence type="ECO:0000313" key="12">
    <source>
        <dbReference type="EMBL" id="SDG97583.1"/>
    </source>
</evidence>
<dbReference type="HAMAP" id="MF_01808">
    <property type="entry name" value="Recomb_XerC_XerD"/>
    <property type="match status" value="1"/>
</dbReference>
<evidence type="ECO:0000256" key="6">
    <source>
        <dbReference type="ARBA" id="ARBA00023125"/>
    </source>
</evidence>
<keyword evidence="4 9" id="KW-0159">Chromosome partition</keyword>
<evidence type="ECO:0000259" key="11">
    <source>
        <dbReference type="PROSITE" id="PS51900"/>
    </source>
</evidence>
<dbReference type="InterPro" id="IPR004107">
    <property type="entry name" value="Integrase_SAM-like_N"/>
</dbReference>
<dbReference type="RefSeq" id="WP_091270361.1">
    <property type="nucleotide sequence ID" value="NZ_FNDK01000001.1"/>
</dbReference>
<dbReference type="OrthoDB" id="9801717at2"/>
<dbReference type="SUPFAM" id="SSF56349">
    <property type="entry name" value="DNA breaking-rejoining enzymes"/>
    <property type="match status" value="1"/>
</dbReference>
<dbReference type="GO" id="GO:0009037">
    <property type="term" value="F:tyrosine-based site-specific recombinase activity"/>
    <property type="evidence" value="ECO:0007669"/>
    <property type="project" value="UniProtKB-UniRule"/>
</dbReference>
<keyword evidence="2 9" id="KW-0963">Cytoplasm</keyword>
<dbReference type="PANTHER" id="PTHR30349">
    <property type="entry name" value="PHAGE INTEGRASE-RELATED"/>
    <property type="match status" value="1"/>
</dbReference>
<evidence type="ECO:0000256" key="8">
    <source>
        <dbReference type="ARBA" id="ARBA00023306"/>
    </source>
</evidence>
<sequence length="305" mass="35123">MAATKYTFSELARAFKRYLQVEKNASEQTIRAYEKDLQDYREFLAAEGLASPLQADSYVARTYFSHLYNKAYQRATVARKVSALRTFYKYLKREEYVETNIFAVSSLPKKESTLPRFLYEEELLQLFHAFDIQNVLEQRDLAIFELLYASGIRVSECTRIELDDIDEELSTLLVKGKGNKQRYVMIGSFALEAIAYYKNNARKKLSAKKQAAKTNALFLNNNGGPLTERGICYTVKKRVKAISQTLNISPHDLRHTFATHLLNNGADLRTVQDLLGHEHLSTTQIYTHVTNDRLKRVYQTAHPRA</sequence>
<evidence type="ECO:0000256" key="9">
    <source>
        <dbReference type="HAMAP-Rule" id="MF_01808"/>
    </source>
</evidence>
<feature type="active site" evidence="9">
    <location>
        <position position="277"/>
    </location>
</feature>
<feature type="active site" evidence="9">
    <location>
        <position position="254"/>
    </location>
</feature>
<dbReference type="InterPro" id="IPR044068">
    <property type="entry name" value="CB"/>
</dbReference>
<comment type="function">
    <text evidence="9">Site-specific tyrosine recombinase, which acts by catalyzing the cutting and rejoining of the recombining DNA molecules. The XerC-XerD complex is essential to convert dimers of the bacterial chromosome into monomers to permit their segregation at cell division. It also contributes to the segregational stability of plasmids.</text>
</comment>
<dbReference type="GO" id="GO:0003677">
    <property type="term" value="F:DNA binding"/>
    <property type="evidence" value="ECO:0007669"/>
    <property type="project" value="UniProtKB-UniRule"/>
</dbReference>
<evidence type="ECO:0000256" key="4">
    <source>
        <dbReference type="ARBA" id="ARBA00022829"/>
    </source>
</evidence>
<evidence type="ECO:0000256" key="1">
    <source>
        <dbReference type="ARBA" id="ARBA00004496"/>
    </source>
</evidence>
<dbReference type="InterPro" id="IPR013762">
    <property type="entry name" value="Integrase-like_cat_sf"/>
</dbReference>
<keyword evidence="6 9" id="KW-0238">DNA-binding</keyword>
<comment type="subcellular location">
    <subcellularLocation>
        <location evidence="1 9">Cytoplasm</location>
    </subcellularLocation>
</comment>
<dbReference type="Pfam" id="PF02899">
    <property type="entry name" value="Phage_int_SAM_1"/>
    <property type="match status" value="1"/>
</dbReference>
<feature type="active site" evidence="9">
    <location>
        <position position="177"/>
    </location>
</feature>
<keyword evidence="3 9" id="KW-0132">Cell division</keyword>
<comment type="subunit">
    <text evidence="9">Forms a cyclic heterotetrameric complex composed of two molecules of XerC and two molecules of XerD.</text>
</comment>
<dbReference type="InterPro" id="IPR050090">
    <property type="entry name" value="Tyrosine_recombinase_XerCD"/>
</dbReference>
<evidence type="ECO:0000256" key="2">
    <source>
        <dbReference type="ARBA" id="ARBA00022490"/>
    </source>
</evidence>
<dbReference type="Pfam" id="PF00589">
    <property type="entry name" value="Phage_integrase"/>
    <property type="match status" value="1"/>
</dbReference>
<reference evidence="12 13" key="1">
    <citation type="submission" date="2016-10" db="EMBL/GenBank/DDBJ databases">
        <authorList>
            <person name="de Groot N.N."/>
        </authorList>
    </citation>
    <scope>NUCLEOTIDE SEQUENCE [LARGE SCALE GENOMIC DNA]</scope>
    <source>
        <strain evidence="12 13">DSM 21632</strain>
    </source>
</reference>
<feature type="active site" evidence="9">
    <location>
        <position position="251"/>
    </location>
</feature>
<dbReference type="Proteomes" id="UP000199163">
    <property type="component" value="Unassembled WGS sequence"/>
</dbReference>
<keyword evidence="5 9" id="KW-0229">DNA integration</keyword>
<feature type="active site" evidence="9">
    <location>
        <position position="153"/>
    </location>
</feature>
<gene>
    <name evidence="9" type="primary">xerC</name>
    <name evidence="12" type="ORF">SAMN05192534_101203</name>
</gene>
<evidence type="ECO:0000256" key="3">
    <source>
        <dbReference type="ARBA" id="ARBA00022618"/>
    </source>
</evidence>
<dbReference type="STRING" id="568899.SAMN05192534_101203"/>
<dbReference type="GO" id="GO:0051301">
    <property type="term" value="P:cell division"/>
    <property type="evidence" value="ECO:0007669"/>
    <property type="project" value="UniProtKB-KW"/>
</dbReference>
<dbReference type="Gene3D" id="1.10.150.130">
    <property type="match status" value="1"/>
</dbReference>
<feature type="domain" description="Core-binding (CB)" evidence="11">
    <location>
        <begin position="6"/>
        <end position="92"/>
    </location>
</feature>
<proteinExistence type="inferred from homology"/>